<feature type="active site" description="Proton acceptor" evidence="12">
    <location>
        <position position="272"/>
    </location>
</feature>
<dbReference type="Gene3D" id="3.40.1190.20">
    <property type="match status" value="1"/>
</dbReference>
<evidence type="ECO:0000313" key="15">
    <source>
        <dbReference type="Proteomes" id="UP001498771"/>
    </source>
</evidence>
<evidence type="ECO:0000256" key="8">
    <source>
        <dbReference type="ARBA" id="ARBA00022840"/>
    </source>
</evidence>
<comment type="caution">
    <text evidence="12">Lacks conserved residue(s) required for the propagation of feature annotation.</text>
</comment>
<evidence type="ECO:0000256" key="12">
    <source>
        <dbReference type="HAMAP-Rule" id="MF_03215"/>
    </source>
</evidence>
<comment type="similarity">
    <text evidence="12">Belongs to the carbohydrate kinase PfkB family. Ribokinase subfamily.</text>
</comment>
<dbReference type="PRINTS" id="PR00990">
    <property type="entry name" value="RIBOKINASE"/>
</dbReference>
<evidence type="ECO:0000256" key="7">
    <source>
        <dbReference type="ARBA" id="ARBA00022777"/>
    </source>
</evidence>
<comment type="catalytic activity">
    <reaction evidence="12">
        <text>D-ribose + ATP = D-ribose 5-phosphate + ADP + H(+)</text>
        <dbReference type="Rhea" id="RHEA:13697"/>
        <dbReference type="ChEBI" id="CHEBI:15378"/>
        <dbReference type="ChEBI" id="CHEBI:30616"/>
        <dbReference type="ChEBI" id="CHEBI:47013"/>
        <dbReference type="ChEBI" id="CHEBI:78346"/>
        <dbReference type="ChEBI" id="CHEBI:456216"/>
        <dbReference type="EC" id="2.7.1.15"/>
    </reaction>
</comment>
<evidence type="ECO:0000313" key="14">
    <source>
        <dbReference type="EMBL" id="KAK7206369.1"/>
    </source>
</evidence>
<dbReference type="PANTHER" id="PTHR10584:SF166">
    <property type="entry name" value="RIBOKINASE"/>
    <property type="match status" value="1"/>
</dbReference>
<feature type="binding site" evidence="12">
    <location>
        <position position="305"/>
    </location>
    <ligand>
        <name>K(+)</name>
        <dbReference type="ChEBI" id="CHEBI:29103"/>
    </ligand>
</feature>
<dbReference type="HAMAP" id="MF_01987">
    <property type="entry name" value="Ribokinase"/>
    <property type="match status" value="1"/>
</dbReference>
<dbReference type="CDD" id="cd01174">
    <property type="entry name" value="ribokinase"/>
    <property type="match status" value="1"/>
</dbReference>
<organism evidence="14 15">
    <name type="scientific">Myxozyma melibiosi</name>
    <dbReference type="NCBI Taxonomy" id="54550"/>
    <lineage>
        <taxon>Eukaryota</taxon>
        <taxon>Fungi</taxon>
        <taxon>Dikarya</taxon>
        <taxon>Ascomycota</taxon>
        <taxon>Saccharomycotina</taxon>
        <taxon>Lipomycetes</taxon>
        <taxon>Lipomycetales</taxon>
        <taxon>Lipomycetaceae</taxon>
        <taxon>Myxozyma</taxon>
    </lineage>
</organism>
<dbReference type="GeneID" id="90036558"/>
<dbReference type="InterPro" id="IPR002173">
    <property type="entry name" value="Carboh/pur_kinase_PfkB_CS"/>
</dbReference>
<evidence type="ECO:0000256" key="9">
    <source>
        <dbReference type="ARBA" id="ARBA00022842"/>
    </source>
</evidence>
<keyword evidence="7 12" id="KW-0418">Kinase</keyword>
<comment type="function">
    <text evidence="12">Catalyzes the phosphorylation of ribose at O-5 in a reaction requiring ATP and magnesium. The resulting D-ribose-5-phosphate can then be used either for sythesis of nucleotides, histidine, and tryptophan, or as a component of the pentose phosphate pathway.</text>
</comment>
<dbReference type="PROSITE" id="PS00584">
    <property type="entry name" value="PFKB_KINASES_2"/>
    <property type="match status" value="1"/>
</dbReference>
<comment type="subunit">
    <text evidence="12">Homodimer.</text>
</comment>
<keyword evidence="12" id="KW-0539">Nucleus</keyword>
<reference evidence="14 15" key="1">
    <citation type="submission" date="2024-03" db="EMBL/GenBank/DDBJ databases">
        <title>Genome-scale model development and genomic sequencing of the oleaginous clade Lipomyces.</title>
        <authorList>
            <consortium name="Lawrence Berkeley National Laboratory"/>
            <person name="Czajka J.J."/>
            <person name="Han Y."/>
            <person name="Kim J."/>
            <person name="Mondo S.J."/>
            <person name="Hofstad B.A."/>
            <person name="Robles A."/>
            <person name="Haridas S."/>
            <person name="Riley R."/>
            <person name="LaButti K."/>
            <person name="Pangilinan J."/>
            <person name="Andreopoulos W."/>
            <person name="Lipzen A."/>
            <person name="Yan J."/>
            <person name="Wang M."/>
            <person name="Ng V."/>
            <person name="Grigoriev I.V."/>
            <person name="Spatafora J.W."/>
            <person name="Magnuson J.K."/>
            <person name="Baker S.E."/>
            <person name="Pomraning K.R."/>
        </authorList>
    </citation>
    <scope>NUCLEOTIDE SEQUENCE [LARGE SCALE GENOMIC DNA]</scope>
    <source>
        <strain evidence="14 15">Phaff 52-87</strain>
    </source>
</reference>
<gene>
    <name evidence="12" type="primary">RBK1</name>
    <name evidence="14" type="ORF">BZA70DRAFT_266682</name>
</gene>
<keyword evidence="4 12" id="KW-0808">Transferase</keyword>
<comment type="pathway">
    <text evidence="12">Carbohydrate metabolism; D-ribose degradation; D-ribose 5-phosphate from beta-D-ribopyranose: step 2/2.</text>
</comment>
<comment type="similarity">
    <text evidence="1">Belongs to the carbohydrate kinase pfkB family.</text>
</comment>
<comment type="cofactor">
    <cofactor evidence="12">
        <name>Mg(2+)</name>
        <dbReference type="ChEBI" id="CHEBI:18420"/>
    </cofactor>
    <text evidence="12">Requires a divalent cation, most likely magnesium in vivo, as an electrophilic catalyst to aid phosphoryl group transfer. It is the chelate of the metal and the nucleotide that is the actual substrate.</text>
</comment>
<sequence length="326" mass="34264">MPHITILGSLNYDMVVYTPRMPAPGETMHSDAFETHNGGKGANQALAARRLSPPETVEVAMVGRVGQDGFGSELREGLEKAGVDVSRVEMVQGESGVAVILVERSGENRILVHGGANDTFTPEDITTSLFTAHDNTPTDYLILQNELPLAVVRRAISLASELNIKIVYNPSPMSPEILEWHDLLPSIAYLVVNESELSALIGVDLEVSSAADITSETITAGVALLYTTRGFTGTVVVTFGGHGSLFCVSGSKPVFQPPYKPASVVDTTGAGDSFLGAFVGAIASGRSEAEAIRWGAAAGCLAVQKKGAADSIPLLQDAQRLVEAST</sequence>
<dbReference type="EC" id="2.7.1.15" evidence="2 12"/>
<keyword evidence="15" id="KW-1185">Reference proteome</keyword>
<feature type="binding site" evidence="12">
    <location>
        <position position="272"/>
    </location>
    <ligand>
        <name>substrate</name>
    </ligand>
</feature>
<evidence type="ECO:0000256" key="10">
    <source>
        <dbReference type="ARBA" id="ARBA00022958"/>
    </source>
</evidence>
<feature type="binding site" evidence="12">
    <location>
        <position position="146"/>
    </location>
    <ligand>
        <name>substrate</name>
    </ligand>
</feature>
<dbReference type="InterPro" id="IPR011611">
    <property type="entry name" value="PfkB_dom"/>
</dbReference>
<keyword evidence="12" id="KW-0963">Cytoplasm</keyword>
<comment type="activity regulation">
    <text evidence="12">Activated by a monovalent cation that binds near, but not in, the active site. The most likely occupant of the site in vivo is potassium. Ion binding induces a conformational change that may alter substrate affinity.</text>
</comment>
<feature type="binding site" evidence="12">
    <location>
        <position position="307"/>
    </location>
    <ligand>
        <name>K(+)</name>
        <dbReference type="ChEBI" id="CHEBI:29103"/>
    </ligand>
</feature>
<keyword evidence="10 12" id="KW-0630">Potassium</keyword>
<feature type="binding site" evidence="12">
    <location>
        <position position="311"/>
    </location>
    <ligand>
        <name>K(+)</name>
        <dbReference type="ChEBI" id="CHEBI:29103"/>
    </ligand>
</feature>
<feature type="binding site" evidence="12">
    <location>
        <begin position="11"/>
        <end position="13"/>
    </location>
    <ligand>
        <name>substrate</name>
    </ligand>
</feature>
<dbReference type="InterPro" id="IPR011877">
    <property type="entry name" value="Ribokinase"/>
</dbReference>
<feature type="binding site" evidence="12">
    <location>
        <position position="302"/>
    </location>
    <ligand>
        <name>K(+)</name>
        <dbReference type="ChEBI" id="CHEBI:29103"/>
    </ligand>
</feature>
<dbReference type="EMBL" id="JBBJBU010000003">
    <property type="protein sequence ID" value="KAK7206369.1"/>
    <property type="molecule type" value="Genomic_DNA"/>
</dbReference>
<comment type="caution">
    <text evidence="14">The sequence shown here is derived from an EMBL/GenBank/DDBJ whole genome shotgun (WGS) entry which is preliminary data.</text>
</comment>
<protein>
    <recommendedName>
        <fullName evidence="3 12">Ribokinase</fullName>
        <shortName evidence="12">RK</shortName>
        <ecNumber evidence="2 12">2.7.1.15</ecNumber>
    </recommendedName>
</protein>
<keyword evidence="11 12" id="KW-0119">Carbohydrate metabolism</keyword>
<comment type="subcellular location">
    <subcellularLocation>
        <location evidence="12">Cytoplasm</location>
    </subcellularLocation>
    <subcellularLocation>
        <location evidence="12">Nucleus</location>
    </subcellularLocation>
</comment>
<evidence type="ECO:0000256" key="1">
    <source>
        <dbReference type="ARBA" id="ARBA00005380"/>
    </source>
</evidence>
<evidence type="ECO:0000256" key="2">
    <source>
        <dbReference type="ARBA" id="ARBA00012035"/>
    </source>
</evidence>
<feature type="binding site" evidence="12">
    <location>
        <begin position="238"/>
        <end position="243"/>
    </location>
    <ligand>
        <name>ATP</name>
        <dbReference type="ChEBI" id="CHEBI:30616"/>
    </ligand>
</feature>
<evidence type="ECO:0000259" key="13">
    <source>
        <dbReference type="Pfam" id="PF00294"/>
    </source>
</evidence>
<keyword evidence="6 12" id="KW-0547">Nucleotide-binding</keyword>
<dbReference type="RefSeq" id="XP_064769402.1">
    <property type="nucleotide sequence ID" value="XM_064911046.1"/>
</dbReference>
<name>A0ABR1F939_9ASCO</name>
<feature type="binding site" evidence="12">
    <location>
        <begin position="271"/>
        <end position="272"/>
    </location>
    <ligand>
        <name>ATP</name>
        <dbReference type="ChEBI" id="CHEBI:30616"/>
    </ligand>
</feature>
<dbReference type="InterPro" id="IPR029056">
    <property type="entry name" value="Ribokinase-like"/>
</dbReference>
<dbReference type="Proteomes" id="UP001498771">
    <property type="component" value="Unassembled WGS sequence"/>
</dbReference>
<dbReference type="SUPFAM" id="SSF53613">
    <property type="entry name" value="Ribokinase-like"/>
    <property type="match status" value="1"/>
</dbReference>
<proteinExistence type="inferred from homology"/>
<evidence type="ECO:0000256" key="3">
    <source>
        <dbReference type="ARBA" id="ARBA00016943"/>
    </source>
</evidence>
<feature type="binding site" evidence="12">
    <location>
        <position position="193"/>
    </location>
    <ligand>
        <name>ATP</name>
        <dbReference type="ChEBI" id="CHEBI:30616"/>
    </ligand>
</feature>
<feature type="binding site" evidence="12">
    <location>
        <position position="268"/>
    </location>
    <ligand>
        <name>K(+)</name>
        <dbReference type="ChEBI" id="CHEBI:29103"/>
    </ligand>
</feature>
<dbReference type="PANTHER" id="PTHR10584">
    <property type="entry name" value="SUGAR KINASE"/>
    <property type="match status" value="1"/>
</dbReference>
<evidence type="ECO:0000256" key="11">
    <source>
        <dbReference type="ARBA" id="ARBA00023277"/>
    </source>
</evidence>
<feature type="domain" description="Carbohydrate kinase PfkB" evidence="13">
    <location>
        <begin position="1"/>
        <end position="313"/>
    </location>
</feature>
<evidence type="ECO:0000256" key="6">
    <source>
        <dbReference type="ARBA" id="ARBA00022741"/>
    </source>
</evidence>
<evidence type="ECO:0000256" key="5">
    <source>
        <dbReference type="ARBA" id="ARBA00022723"/>
    </source>
</evidence>
<keyword evidence="8 12" id="KW-0067">ATP-binding</keyword>
<dbReference type="InterPro" id="IPR002139">
    <property type="entry name" value="Ribo/fructo_kinase"/>
</dbReference>
<dbReference type="Pfam" id="PF00294">
    <property type="entry name" value="PfkB"/>
    <property type="match status" value="1"/>
</dbReference>
<accession>A0ABR1F939</accession>
<keyword evidence="5 12" id="KW-0479">Metal-binding</keyword>
<keyword evidence="9 12" id="KW-0460">Magnesium</keyword>
<feature type="binding site" evidence="12">
    <location>
        <begin position="39"/>
        <end position="43"/>
    </location>
    <ligand>
        <name>substrate</name>
    </ligand>
</feature>
<evidence type="ECO:0000256" key="4">
    <source>
        <dbReference type="ARBA" id="ARBA00022679"/>
    </source>
</evidence>
<feature type="binding site" evidence="12">
    <location>
        <position position="266"/>
    </location>
    <ligand>
        <name>K(+)</name>
        <dbReference type="ChEBI" id="CHEBI:29103"/>
    </ligand>
</feature>